<dbReference type="EMBL" id="JRYO01000041">
    <property type="protein sequence ID" value="KHE93676.1"/>
    <property type="molecule type" value="Genomic_DNA"/>
</dbReference>
<reference evidence="1 2" key="1">
    <citation type="submission" date="2014-10" db="EMBL/GenBank/DDBJ databases">
        <title>Draft genome of anammox bacterium scalindua brodae, obtained using differential coverage binning of sequence data from two enrichment reactors.</title>
        <authorList>
            <person name="Speth D.R."/>
            <person name="Russ L."/>
            <person name="Kartal B."/>
            <person name="Op den Camp H.J."/>
            <person name="Dutilh B.E."/>
            <person name="Jetten M.S."/>
        </authorList>
    </citation>
    <scope>NUCLEOTIDE SEQUENCE [LARGE SCALE GENOMIC DNA]</scope>
    <source>
        <strain evidence="1">RU1</strain>
    </source>
</reference>
<proteinExistence type="predicted"/>
<organism evidence="1 2">
    <name type="scientific">Candidatus Scalindua brodae</name>
    <dbReference type="NCBI Taxonomy" id="237368"/>
    <lineage>
        <taxon>Bacteria</taxon>
        <taxon>Pseudomonadati</taxon>
        <taxon>Planctomycetota</taxon>
        <taxon>Candidatus Brocadiia</taxon>
        <taxon>Candidatus Brocadiales</taxon>
        <taxon>Candidatus Scalinduaceae</taxon>
        <taxon>Candidatus Scalindua</taxon>
    </lineage>
</organism>
<dbReference type="Proteomes" id="UP000030652">
    <property type="component" value="Unassembled WGS sequence"/>
</dbReference>
<dbReference type="eggNOG" id="ENOG503453D">
    <property type="taxonomic scope" value="Bacteria"/>
</dbReference>
<evidence type="ECO:0000313" key="1">
    <source>
        <dbReference type="EMBL" id="KHE93676.1"/>
    </source>
</evidence>
<evidence type="ECO:0000313" key="2">
    <source>
        <dbReference type="Proteomes" id="UP000030652"/>
    </source>
</evidence>
<gene>
    <name evidence="1" type="ORF">SCABRO_00542</name>
</gene>
<dbReference type="AlphaFoldDB" id="A0A0B0ENQ2"/>
<protein>
    <recommendedName>
        <fullName evidence="3">Zinc-ribbon domain-containing protein</fullName>
    </recommendedName>
</protein>
<accession>A0A0B0ENQ2</accession>
<sequence>METPNPEEGHAEWVAVKEGDQDWIKELADMLAGDGIVFGMTLAPGCSAGTCGCRFILLVAEKDVQAAHDSIDEYYMTVHPELRESQEWADQDKCPACGHDVGKDAKECPDCGLLLIIEG</sequence>
<name>A0A0B0ENQ2_9BACT</name>
<evidence type="ECO:0008006" key="3">
    <source>
        <dbReference type="Google" id="ProtNLM"/>
    </source>
</evidence>
<comment type="caution">
    <text evidence="1">The sequence shown here is derived from an EMBL/GenBank/DDBJ whole genome shotgun (WGS) entry which is preliminary data.</text>
</comment>